<comment type="similarity">
    <text evidence="1">Belongs to the ATPase alpha/beta chains family.</text>
</comment>
<evidence type="ECO:0000256" key="1">
    <source>
        <dbReference type="ARBA" id="ARBA00008936"/>
    </source>
</evidence>
<protein>
    <submittedName>
        <fullName evidence="5">ATP synthase subunit beta, chloroplastic</fullName>
    </submittedName>
</protein>
<reference evidence="5" key="2">
    <citation type="journal article" date="2024" name="Plant">
        <title>Genomic evolution and insights into agronomic trait innovations of Sesamum species.</title>
        <authorList>
            <person name="Miao H."/>
            <person name="Wang L."/>
            <person name="Qu L."/>
            <person name="Liu H."/>
            <person name="Sun Y."/>
            <person name="Le M."/>
            <person name="Wang Q."/>
            <person name="Wei S."/>
            <person name="Zheng Y."/>
            <person name="Lin W."/>
            <person name="Duan Y."/>
            <person name="Cao H."/>
            <person name="Xiong S."/>
            <person name="Wang X."/>
            <person name="Wei L."/>
            <person name="Li C."/>
            <person name="Ma Q."/>
            <person name="Ju M."/>
            <person name="Zhao R."/>
            <person name="Li G."/>
            <person name="Mu C."/>
            <person name="Tian Q."/>
            <person name="Mei H."/>
            <person name="Zhang T."/>
            <person name="Gao T."/>
            <person name="Zhang H."/>
        </authorList>
    </citation>
    <scope>NUCLEOTIDE SEQUENCE</scope>
    <source>
        <strain evidence="5">3651</strain>
    </source>
</reference>
<evidence type="ECO:0000313" key="6">
    <source>
        <dbReference type="Proteomes" id="UP001293254"/>
    </source>
</evidence>
<feature type="domain" description="ATPase F1/V1/A1 complex alpha/beta subunit N-terminal" evidence="4">
    <location>
        <begin position="23"/>
        <end position="53"/>
    </location>
</feature>
<dbReference type="Pfam" id="PF02874">
    <property type="entry name" value="ATP-synt_ab_N"/>
    <property type="match status" value="1"/>
</dbReference>
<evidence type="ECO:0000313" key="5">
    <source>
        <dbReference type="EMBL" id="KAK4416857.1"/>
    </source>
</evidence>
<sequence length="157" mass="16583">MRINPTTSGSGVSTLEKKNPGCIIQIIGPVLDVAFPSGKMPNIYNALVVKGRDIVDQPINVTCEDDDIALLSAGEGNDVLPENSGGDDRRPPPFQVECGGNGIGLLSAGEGGHQQEVRRRTGTDGVRSDAKVAWGRERGVAATTAWGCLVLKMRSRD</sequence>
<dbReference type="EMBL" id="JACGWO010000010">
    <property type="protein sequence ID" value="KAK4416857.1"/>
    <property type="molecule type" value="Genomic_DNA"/>
</dbReference>
<dbReference type="InterPro" id="IPR004100">
    <property type="entry name" value="ATPase_F1/V1/A1_a/bsu_N"/>
</dbReference>
<accession>A0AAE1XRV4</accession>
<comment type="caution">
    <text evidence="5">The sequence shown here is derived from an EMBL/GenBank/DDBJ whole genome shotgun (WGS) entry which is preliminary data.</text>
</comment>
<keyword evidence="6" id="KW-1185">Reference proteome</keyword>
<dbReference type="Gene3D" id="2.40.10.170">
    <property type="match status" value="1"/>
</dbReference>
<dbReference type="GO" id="GO:0046034">
    <property type="term" value="P:ATP metabolic process"/>
    <property type="evidence" value="ECO:0007669"/>
    <property type="project" value="InterPro"/>
</dbReference>
<name>A0AAE1XRV4_9LAMI</name>
<reference evidence="5" key="1">
    <citation type="submission" date="2020-06" db="EMBL/GenBank/DDBJ databases">
        <authorList>
            <person name="Li T."/>
            <person name="Hu X."/>
            <person name="Zhang T."/>
            <person name="Song X."/>
            <person name="Zhang H."/>
            <person name="Dai N."/>
            <person name="Sheng W."/>
            <person name="Hou X."/>
            <person name="Wei L."/>
        </authorList>
    </citation>
    <scope>NUCLEOTIDE SEQUENCE</scope>
    <source>
        <strain evidence="5">3651</strain>
        <tissue evidence="5">Leaf</tissue>
    </source>
</reference>
<evidence type="ECO:0000256" key="2">
    <source>
        <dbReference type="ARBA" id="ARBA00022448"/>
    </source>
</evidence>
<proteinExistence type="inferred from homology"/>
<dbReference type="Proteomes" id="UP001293254">
    <property type="component" value="Unassembled WGS sequence"/>
</dbReference>
<organism evidence="5 6">
    <name type="scientific">Sesamum alatum</name>
    <dbReference type="NCBI Taxonomy" id="300844"/>
    <lineage>
        <taxon>Eukaryota</taxon>
        <taxon>Viridiplantae</taxon>
        <taxon>Streptophyta</taxon>
        <taxon>Embryophyta</taxon>
        <taxon>Tracheophyta</taxon>
        <taxon>Spermatophyta</taxon>
        <taxon>Magnoliopsida</taxon>
        <taxon>eudicotyledons</taxon>
        <taxon>Gunneridae</taxon>
        <taxon>Pentapetalae</taxon>
        <taxon>asterids</taxon>
        <taxon>lamiids</taxon>
        <taxon>Lamiales</taxon>
        <taxon>Pedaliaceae</taxon>
        <taxon>Sesamum</taxon>
    </lineage>
</organism>
<dbReference type="GO" id="GO:1902600">
    <property type="term" value="P:proton transmembrane transport"/>
    <property type="evidence" value="ECO:0007669"/>
    <property type="project" value="UniProtKB-KW"/>
</dbReference>
<keyword evidence="3" id="KW-0406">Ion transport</keyword>
<evidence type="ECO:0000256" key="3">
    <source>
        <dbReference type="ARBA" id="ARBA00022781"/>
    </source>
</evidence>
<dbReference type="AlphaFoldDB" id="A0AAE1XRV4"/>
<evidence type="ECO:0000259" key="4">
    <source>
        <dbReference type="Pfam" id="PF02874"/>
    </source>
</evidence>
<keyword evidence="2" id="KW-0813">Transport</keyword>
<dbReference type="SUPFAM" id="SSF50615">
    <property type="entry name" value="N-terminal domain of alpha and beta subunits of F1 ATP synthase"/>
    <property type="match status" value="1"/>
</dbReference>
<gene>
    <name evidence="5" type="ORF">Salat_2511200</name>
</gene>
<dbReference type="InterPro" id="IPR036121">
    <property type="entry name" value="ATPase_F1/V1/A1_a/bsu_N_sf"/>
</dbReference>
<keyword evidence="3" id="KW-0375">Hydrogen ion transport</keyword>